<dbReference type="PATRIC" id="fig|123899.6.peg.296"/>
<name>A0A157S830_9BORD</name>
<keyword evidence="3" id="KW-1185">Reference proteome</keyword>
<dbReference type="OrthoDB" id="8594085at2"/>
<protein>
    <submittedName>
        <fullName evidence="2">Protein of uncharacterized function (DUF1364)</fullName>
    </submittedName>
</protein>
<organism evidence="2 3">
    <name type="scientific">Bordetella trematum</name>
    <dbReference type="NCBI Taxonomy" id="123899"/>
    <lineage>
        <taxon>Bacteria</taxon>
        <taxon>Pseudomonadati</taxon>
        <taxon>Pseudomonadota</taxon>
        <taxon>Betaproteobacteria</taxon>
        <taxon>Burkholderiales</taxon>
        <taxon>Alcaligenaceae</taxon>
        <taxon>Bordetella</taxon>
    </lineage>
</organism>
<dbReference type="Gene3D" id="3.30.50.20">
    <property type="entry name" value="prophage-derive protein ybcO"/>
    <property type="match status" value="1"/>
</dbReference>
<dbReference type="KEGG" id="btrm:SAMEA390648700314"/>
<evidence type="ECO:0000313" key="2">
    <source>
        <dbReference type="EMBL" id="SAI66549.1"/>
    </source>
</evidence>
<proteinExistence type="predicted"/>
<evidence type="ECO:0000313" key="3">
    <source>
        <dbReference type="Proteomes" id="UP000076825"/>
    </source>
</evidence>
<dbReference type="STRING" id="123899.SAMEA3906487_00314"/>
<sequence length="153" mass="16854">MRRTPMKPGKPLQRKTPMAPPRAAMRARRPGKRATKTVYRNRALLDLAQGQACTLLVPGWCLGHSKSARDTTVACHSNLAKHGKGAGIKAHDWAIAFGCYGCHFYIDQSGAPAEDKVRYFELGLAQTRQAVMAMGKWPEEAERGYQLLYGSAP</sequence>
<dbReference type="AlphaFoldDB" id="A0A157S830"/>
<evidence type="ECO:0000256" key="1">
    <source>
        <dbReference type="SAM" id="MobiDB-lite"/>
    </source>
</evidence>
<feature type="compositionally biased region" description="Basic residues" evidence="1">
    <location>
        <begin position="25"/>
        <end position="35"/>
    </location>
</feature>
<reference evidence="2 3" key="1">
    <citation type="submission" date="2016-04" db="EMBL/GenBank/DDBJ databases">
        <authorList>
            <consortium name="Pathogen Informatics"/>
        </authorList>
    </citation>
    <scope>NUCLEOTIDE SEQUENCE [LARGE SCALE GENOMIC DNA]</scope>
    <source>
        <strain evidence="2 3">H044680328</strain>
    </source>
</reference>
<dbReference type="Proteomes" id="UP000076825">
    <property type="component" value="Chromosome 1"/>
</dbReference>
<gene>
    <name evidence="2" type="ORF">SAMEA3906487_00314</name>
</gene>
<accession>A0A157S830</accession>
<feature type="region of interest" description="Disordered" evidence="1">
    <location>
        <begin position="1"/>
        <end position="35"/>
    </location>
</feature>
<dbReference type="EMBL" id="LT546645">
    <property type="protein sequence ID" value="SAI66549.1"/>
    <property type="molecule type" value="Genomic_DNA"/>
</dbReference>
<dbReference type="Pfam" id="PF07102">
    <property type="entry name" value="YbcO"/>
    <property type="match status" value="1"/>
</dbReference>
<dbReference type="InterPro" id="IPR010774">
    <property type="entry name" value="YbcO"/>
</dbReference>